<keyword evidence="3" id="KW-1185">Reference proteome</keyword>
<dbReference type="Proteomes" id="UP000299102">
    <property type="component" value="Unassembled WGS sequence"/>
</dbReference>
<accession>A0A4C1WI17</accession>
<protein>
    <submittedName>
        <fullName evidence="2">Uncharacterized protein</fullName>
    </submittedName>
</protein>
<evidence type="ECO:0000313" key="3">
    <source>
        <dbReference type="Proteomes" id="UP000299102"/>
    </source>
</evidence>
<comment type="caution">
    <text evidence="2">The sequence shown here is derived from an EMBL/GenBank/DDBJ whole genome shotgun (WGS) entry which is preliminary data.</text>
</comment>
<organism evidence="2 3">
    <name type="scientific">Eumeta variegata</name>
    <name type="common">Bagworm moth</name>
    <name type="synonym">Eumeta japonica</name>
    <dbReference type="NCBI Taxonomy" id="151549"/>
    <lineage>
        <taxon>Eukaryota</taxon>
        <taxon>Metazoa</taxon>
        <taxon>Ecdysozoa</taxon>
        <taxon>Arthropoda</taxon>
        <taxon>Hexapoda</taxon>
        <taxon>Insecta</taxon>
        <taxon>Pterygota</taxon>
        <taxon>Neoptera</taxon>
        <taxon>Endopterygota</taxon>
        <taxon>Lepidoptera</taxon>
        <taxon>Glossata</taxon>
        <taxon>Ditrysia</taxon>
        <taxon>Tineoidea</taxon>
        <taxon>Psychidae</taxon>
        <taxon>Oiketicinae</taxon>
        <taxon>Eumeta</taxon>
    </lineage>
</organism>
<reference evidence="2 3" key="1">
    <citation type="journal article" date="2019" name="Commun. Biol.">
        <title>The bagworm genome reveals a unique fibroin gene that provides high tensile strength.</title>
        <authorList>
            <person name="Kono N."/>
            <person name="Nakamura H."/>
            <person name="Ohtoshi R."/>
            <person name="Tomita M."/>
            <person name="Numata K."/>
            <person name="Arakawa K."/>
        </authorList>
    </citation>
    <scope>NUCLEOTIDE SEQUENCE [LARGE SCALE GENOMIC DNA]</scope>
</reference>
<evidence type="ECO:0000313" key="2">
    <source>
        <dbReference type="EMBL" id="GBP51086.1"/>
    </source>
</evidence>
<dbReference type="EMBL" id="BGZK01000573">
    <property type="protein sequence ID" value="GBP51086.1"/>
    <property type="molecule type" value="Genomic_DNA"/>
</dbReference>
<name>A0A4C1WI17_EUMVA</name>
<dbReference type="AlphaFoldDB" id="A0A4C1WI17"/>
<sequence length="90" mass="9748">MAISWEANASETVEVQVRIIGSERLEILSIIHAHQRASVGVEAVCPLWTASRAAAAHGGRRACFQSKTHQSNQTSSGVESLPLARKRRAN</sequence>
<gene>
    <name evidence="2" type="ORF">EVAR_87663_1</name>
</gene>
<feature type="region of interest" description="Disordered" evidence="1">
    <location>
        <begin position="65"/>
        <end position="90"/>
    </location>
</feature>
<proteinExistence type="predicted"/>
<evidence type="ECO:0000256" key="1">
    <source>
        <dbReference type="SAM" id="MobiDB-lite"/>
    </source>
</evidence>
<feature type="compositionally biased region" description="Polar residues" evidence="1">
    <location>
        <begin position="65"/>
        <end position="78"/>
    </location>
</feature>